<proteinExistence type="predicted"/>
<evidence type="ECO:0000313" key="2">
    <source>
        <dbReference type="EMBL" id="NTZ52565.1"/>
    </source>
</evidence>
<evidence type="ECO:0000313" key="3">
    <source>
        <dbReference type="Proteomes" id="UP000729009"/>
    </source>
</evidence>
<keyword evidence="1" id="KW-0732">Signal</keyword>
<feature type="signal peptide" evidence="1">
    <location>
        <begin position="1"/>
        <end position="21"/>
    </location>
</feature>
<feature type="chain" id="PRO_5044848983" evidence="1">
    <location>
        <begin position="22"/>
        <end position="180"/>
    </location>
</feature>
<dbReference type="EMBL" id="SUQN01000008">
    <property type="protein sequence ID" value="NTZ52565.1"/>
    <property type="molecule type" value="Genomic_DNA"/>
</dbReference>
<evidence type="ECO:0000256" key="1">
    <source>
        <dbReference type="SAM" id="SignalP"/>
    </source>
</evidence>
<sequence length="180" mass="20429">MSFYRRVVLLFLLGMSSGVQSASHEQIMQIYNSESVGSVVKCQAHMDVKSGDSTIPVQIMSVMTVTGRQFNYLYYNSEITYSLVNAAKPYMYVSVSAEESIKEDQRKIRVELDLSTLSVDFPGNPEMANTVRELFREQRVTYADYTDITVNEPPSYTIRQYTKDSISGVILQICTPMAQR</sequence>
<organism evidence="2 3">
    <name type="scientific">Citrobacter gillenii</name>
    <dbReference type="NCBI Taxonomy" id="67828"/>
    <lineage>
        <taxon>Bacteria</taxon>
        <taxon>Pseudomonadati</taxon>
        <taxon>Pseudomonadota</taxon>
        <taxon>Gammaproteobacteria</taxon>
        <taxon>Enterobacterales</taxon>
        <taxon>Enterobacteriaceae</taxon>
        <taxon>Citrobacter</taxon>
        <taxon>Citrobacter freundii complex</taxon>
    </lineage>
</organism>
<name>A0ABD6M772_9ENTR</name>
<dbReference type="AlphaFoldDB" id="A0ABD6M772"/>
<dbReference type="RefSeq" id="WP_174361407.1">
    <property type="nucleotide sequence ID" value="NZ_SUQN01000008.1"/>
</dbReference>
<accession>A0ABD6M772</accession>
<reference evidence="2 3" key="1">
    <citation type="submission" date="2019-05" db="EMBL/GenBank/DDBJ databases">
        <title>Draft genomes of bacterial isolates retrieved from different Forrest soils.</title>
        <authorList>
            <person name="Soares-Castro P."/>
            <person name="Santos P.M."/>
        </authorList>
    </citation>
    <scope>NUCLEOTIDE SEQUENCE [LARGE SCALE GENOMIC DNA]</scope>
    <source>
        <strain evidence="2 3">UMG736</strain>
    </source>
</reference>
<keyword evidence="3" id="KW-1185">Reference proteome</keyword>
<comment type="caution">
    <text evidence="2">The sequence shown here is derived from an EMBL/GenBank/DDBJ whole genome shotgun (WGS) entry which is preliminary data.</text>
</comment>
<protein>
    <submittedName>
        <fullName evidence="2">Uncharacterized protein</fullName>
    </submittedName>
</protein>
<gene>
    <name evidence="2" type="ORF">FCH32_20045</name>
</gene>
<dbReference type="Proteomes" id="UP000729009">
    <property type="component" value="Unassembled WGS sequence"/>
</dbReference>